<comment type="caution">
    <text evidence="2">The sequence shown here is derived from an EMBL/GenBank/DDBJ whole genome shotgun (WGS) entry which is preliminary data.</text>
</comment>
<keyword evidence="3" id="KW-1185">Reference proteome</keyword>
<feature type="region of interest" description="Disordered" evidence="1">
    <location>
        <begin position="137"/>
        <end position="159"/>
    </location>
</feature>
<reference evidence="2 3" key="1">
    <citation type="journal article" date="2019" name="Sci. Rep.">
        <title>Orb-weaving spider Araneus ventricosus genome elucidates the spidroin gene catalogue.</title>
        <authorList>
            <person name="Kono N."/>
            <person name="Nakamura H."/>
            <person name="Ohtoshi R."/>
            <person name="Moran D.A.P."/>
            <person name="Shinohara A."/>
            <person name="Yoshida Y."/>
            <person name="Fujiwara M."/>
            <person name="Mori M."/>
            <person name="Tomita M."/>
            <person name="Arakawa K."/>
        </authorList>
    </citation>
    <scope>NUCLEOTIDE SEQUENCE [LARGE SCALE GENOMIC DNA]</scope>
</reference>
<dbReference type="EMBL" id="BGPR01012863">
    <property type="protein sequence ID" value="GBN58087.1"/>
    <property type="molecule type" value="Genomic_DNA"/>
</dbReference>
<gene>
    <name evidence="2" type="ORF">AVEN_258013_1</name>
</gene>
<evidence type="ECO:0000313" key="3">
    <source>
        <dbReference type="Proteomes" id="UP000499080"/>
    </source>
</evidence>
<dbReference type="Proteomes" id="UP000499080">
    <property type="component" value="Unassembled WGS sequence"/>
</dbReference>
<proteinExistence type="predicted"/>
<feature type="compositionally biased region" description="Pro residues" evidence="1">
    <location>
        <begin position="150"/>
        <end position="159"/>
    </location>
</feature>
<feature type="compositionally biased region" description="Basic and acidic residues" evidence="1">
    <location>
        <begin position="19"/>
        <end position="38"/>
    </location>
</feature>
<evidence type="ECO:0000313" key="2">
    <source>
        <dbReference type="EMBL" id="GBN58087.1"/>
    </source>
</evidence>
<organism evidence="2 3">
    <name type="scientific">Araneus ventricosus</name>
    <name type="common">Orbweaver spider</name>
    <name type="synonym">Epeira ventricosa</name>
    <dbReference type="NCBI Taxonomy" id="182803"/>
    <lineage>
        <taxon>Eukaryota</taxon>
        <taxon>Metazoa</taxon>
        <taxon>Ecdysozoa</taxon>
        <taxon>Arthropoda</taxon>
        <taxon>Chelicerata</taxon>
        <taxon>Arachnida</taxon>
        <taxon>Araneae</taxon>
        <taxon>Araneomorphae</taxon>
        <taxon>Entelegynae</taxon>
        <taxon>Araneoidea</taxon>
        <taxon>Araneidae</taxon>
        <taxon>Araneus</taxon>
    </lineage>
</organism>
<feature type="region of interest" description="Disordered" evidence="1">
    <location>
        <begin position="1"/>
        <end position="54"/>
    </location>
</feature>
<accession>A0A4Y2Q664</accession>
<evidence type="ECO:0000256" key="1">
    <source>
        <dbReference type="SAM" id="MobiDB-lite"/>
    </source>
</evidence>
<protein>
    <submittedName>
        <fullName evidence="2">Uncharacterized protein</fullName>
    </submittedName>
</protein>
<name>A0A4Y2Q664_ARAVE</name>
<sequence length="159" mass="17776">MIGRLPINGNTATSPLPVSHDREDHTAKSPEQRKRNEVGNKPARPYASLEGPRDNTGPRHYSILYGGSNCILPGEILDKPLLFVKRTRRALLESLRATTVLKRTRRADYCVKSFENFQVCCGGKASKILCAWRQPVPRNPKKNDQCSIPSPGPYQPSPR</sequence>
<dbReference type="AlphaFoldDB" id="A0A4Y2Q664"/>